<keyword evidence="1" id="KW-0812">Transmembrane</keyword>
<keyword evidence="1" id="KW-0472">Membrane</keyword>
<sequence length="67" mass="7342">MMAKNGLFLISIGLILIMLSANANTGVYDGLSLVTAAFLIIVGIALMLWHKRRAKLNNLNKQNRTLS</sequence>
<dbReference type="RefSeq" id="WP_209531661.1">
    <property type="nucleotide sequence ID" value="NZ_JAEEGA010000019.1"/>
</dbReference>
<protein>
    <submittedName>
        <fullName evidence="2">DUF3188 domain-containing protein</fullName>
    </submittedName>
</protein>
<keyword evidence="3" id="KW-1185">Reference proteome</keyword>
<proteinExistence type="predicted"/>
<feature type="transmembrane region" description="Helical" evidence="1">
    <location>
        <begin position="33"/>
        <end position="49"/>
    </location>
</feature>
<dbReference type="AlphaFoldDB" id="A0A940PFC0"/>
<evidence type="ECO:0000313" key="3">
    <source>
        <dbReference type="Proteomes" id="UP000674938"/>
    </source>
</evidence>
<dbReference type="EMBL" id="JAEEGA010000019">
    <property type="protein sequence ID" value="MBP1043810.1"/>
    <property type="molecule type" value="Genomic_DNA"/>
</dbReference>
<dbReference type="Proteomes" id="UP000674938">
    <property type="component" value="Unassembled WGS sequence"/>
</dbReference>
<organism evidence="2 3">
    <name type="scientific">Vagococcus allomyrinae</name>
    <dbReference type="NCBI Taxonomy" id="2794353"/>
    <lineage>
        <taxon>Bacteria</taxon>
        <taxon>Bacillati</taxon>
        <taxon>Bacillota</taxon>
        <taxon>Bacilli</taxon>
        <taxon>Lactobacillales</taxon>
        <taxon>Enterococcaceae</taxon>
        <taxon>Vagococcus</taxon>
    </lineage>
</organism>
<evidence type="ECO:0000313" key="2">
    <source>
        <dbReference type="EMBL" id="MBP1043810.1"/>
    </source>
</evidence>
<comment type="caution">
    <text evidence="2">The sequence shown here is derived from an EMBL/GenBank/DDBJ whole genome shotgun (WGS) entry which is preliminary data.</text>
</comment>
<accession>A0A940PFC0</accession>
<gene>
    <name evidence="2" type="ORF">I6N95_22530</name>
</gene>
<name>A0A940PFC0_9ENTE</name>
<keyword evidence="1" id="KW-1133">Transmembrane helix</keyword>
<evidence type="ECO:0000256" key="1">
    <source>
        <dbReference type="SAM" id="Phobius"/>
    </source>
</evidence>
<reference evidence="2" key="1">
    <citation type="submission" date="2020-12" db="EMBL/GenBank/DDBJ databases">
        <title>Vagococcus allomyrinae sp. nov. and Enterococcus lavae sp. nov., isolated from the larvae of Allomyrina dichotoma.</title>
        <authorList>
            <person name="Lee S.D."/>
        </authorList>
    </citation>
    <scope>NUCLEOTIDE SEQUENCE</scope>
    <source>
        <strain evidence="2">BWB3-3</strain>
    </source>
</reference>